<feature type="transmembrane region" description="Helical" evidence="6">
    <location>
        <begin position="363"/>
        <end position="382"/>
    </location>
</feature>
<evidence type="ECO:0000256" key="5">
    <source>
        <dbReference type="ARBA" id="ARBA00023136"/>
    </source>
</evidence>
<keyword evidence="5 6" id="KW-0472">Membrane</keyword>
<dbReference type="AlphaFoldDB" id="A0A285NZV5"/>
<dbReference type="InterPro" id="IPR050833">
    <property type="entry name" value="Poly_Biosynth_Transport"/>
</dbReference>
<feature type="transmembrane region" description="Helical" evidence="6">
    <location>
        <begin position="195"/>
        <end position="216"/>
    </location>
</feature>
<feature type="transmembrane region" description="Helical" evidence="6">
    <location>
        <begin position="38"/>
        <end position="56"/>
    </location>
</feature>
<evidence type="ECO:0000256" key="2">
    <source>
        <dbReference type="ARBA" id="ARBA00022475"/>
    </source>
</evidence>
<evidence type="ECO:0008006" key="9">
    <source>
        <dbReference type="Google" id="ProtNLM"/>
    </source>
</evidence>
<evidence type="ECO:0000256" key="6">
    <source>
        <dbReference type="SAM" id="Phobius"/>
    </source>
</evidence>
<feature type="transmembrane region" description="Helical" evidence="6">
    <location>
        <begin position="108"/>
        <end position="130"/>
    </location>
</feature>
<dbReference type="EMBL" id="OBEN01000007">
    <property type="protein sequence ID" value="SNZ15000.1"/>
    <property type="molecule type" value="Genomic_DNA"/>
</dbReference>
<feature type="transmembrane region" description="Helical" evidence="6">
    <location>
        <begin position="340"/>
        <end position="357"/>
    </location>
</feature>
<keyword evidence="8" id="KW-1185">Reference proteome</keyword>
<sequence length="387" mass="44931">MIKNLSFVSFAFLYANAVGYVFHFFVSRHLGVHGYGEFMVIYALMLSVGNFINLLATPVVKELLRNWQETKSALSYMRFLGLFLGFFIFILGIIFAEPIKDFLRISKAQYFWAVAGVWFLQQMLVIERAYLQSLERFSLLALSVVFEQSVRLLTVVFLANLGIIGVLFSFIVSTFSALSMLFGVNGVFFTKPKRVSLLGLIKASLFTSPVGFFVYADDLFIRRIFEPSVAGLYASVSLVGKVFVWLILTFMTVFFPKFVMYAQKGKLMINFLKRVLFLVFSAFIFFEVSLIFVGKYLFVFLFSEKFLPAFTYLPFYLFTAFFLTLTLVFIYFLTALGIMLWLPYLHLFVYYTGFLILPFGSVWWYMFYIFFLNLCFLPLYALSIRNR</sequence>
<feature type="transmembrane region" description="Helical" evidence="6">
    <location>
        <begin position="236"/>
        <end position="255"/>
    </location>
</feature>
<dbReference type="RefSeq" id="WP_245810104.1">
    <property type="nucleotide sequence ID" value="NZ_OBEN01000007.1"/>
</dbReference>
<proteinExistence type="predicted"/>
<organism evidence="7 8">
    <name type="scientific">Hydrogenobacter hydrogenophilus</name>
    <dbReference type="NCBI Taxonomy" id="35835"/>
    <lineage>
        <taxon>Bacteria</taxon>
        <taxon>Pseudomonadati</taxon>
        <taxon>Aquificota</taxon>
        <taxon>Aquificia</taxon>
        <taxon>Aquificales</taxon>
        <taxon>Aquificaceae</taxon>
        <taxon>Hydrogenobacter</taxon>
    </lineage>
</organism>
<keyword evidence="3 6" id="KW-0812">Transmembrane</keyword>
<feature type="transmembrane region" description="Helical" evidence="6">
    <location>
        <begin position="76"/>
        <end position="96"/>
    </location>
</feature>
<feature type="transmembrane region" description="Helical" evidence="6">
    <location>
        <begin position="6"/>
        <end position="26"/>
    </location>
</feature>
<keyword evidence="4 6" id="KW-1133">Transmembrane helix</keyword>
<evidence type="ECO:0000313" key="8">
    <source>
        <dbReference type="Proteomes" id="UP000218627"/>
    </source>
</evidence>
<evidence type="ECO:0000313" key="7">
    <source>
        <dbReference type="EMBL" id="SNZ15000.1"/>
    </source>
</evidence>
<protein>
    <recommendedName>
        <fullName evidence="9">Membrane protein involved in the export of O-antigen and teichoic acid</fullName>
    </recommendedName>
</protein>
<evidence type="ECO:0000256" key="3">
    <source>
        <dbReference type="ARBA" id="ARBA00022692"/>
    </source>
</evidence>
<evidence type="ECO:0000256" key="1">
    <source>
        <dbReference type="ARBA" id="ARBA00004651"/>
    </source>
</evidence>
<reference evidence="8" key="1">
    <citation type="submission" date="2017-09" db="EMBL/GenBank/DDBJ databases">
        <authorList>
            <person name="Varghese N."/>
            <person name="Submissions S."/>
        </authorList>
    </citation>
    <scope>NUCLEOTIDE SEQUENCE [LARGE SCALE GENOMIC DNA]</scope>
    <source>
        <strain evidence="8">DSM 2913</strain>
    </source>
</reference>
<feature type="transmembrane region" description="Helical" evidence="6">
    <location>
        <begin position="313"/>
        <end position="333"/>
    </location>
</feature>
<feature type="transmembrane region" description="Helical" evidence="6">
    <location>
        <begin position="150"/>
        <end position="183"/>
    </location>
</feature>
<evidence type="ECO:0000256" key="4">
    <source>
        <dbReference type="ARBA" id="ARBA00022989"/>
    </source>
</evidence>
<dbReference type="PANTHER" id="PTHR30250:SF26">
    <property type="entry name" value="PSMA PROTEIN"/>
    <property type="match status" value="1"/>
</dbReference>
<dbReference type="GO" id="GO:0005886">
    <property type="term" value="C:plasma membrane"/>
    <property type="evidence" value="ECO:0007669"/>
    <property type="project" value="UniProtKB-SubCell"/>
</dbReference>
<feature type="transmembrane region" description="Helical" evidence="6">
    <location>
        <begin position="275"/>
        <end position="301"/>
    </location>
</feature>
<gene>
    <name evidence="7" type="ORF">SAMN06265353_1251</name>
</gene>
<dbReference type="PANTHER" id="PTHR30250">
    <property type="entry name" value="PST FAMILY PREDICTED COLANIC ACID TRANSPORTER"/>
    <property type="match status" value="1"/>
</dbReference>
<comment type="subcellular location">
    <subcellularLocation>
        <location evidence="1">Cell membrane</location>
        <topology evidence="1">Multi-pass membrane protein</topology>
    </subcellularLocation>
</comment>
<keyword evidence="2" id="KW-1003">Cell membrane</keyword>
<name>A0A285NZV5_9AQUI</name>
<accession>A0A285NZV5</accession>
<dbReference type="Proteomes" id="UP000218627">
    <property type="component" value="Unassembled WGS sequence"/>
</dbReference>